<evidence type="ECO:0000313" key="3">
    <source>
        <dbReference type="Proteomes" id="UP000521199"/>
    </source>
</evidence>
<dbReference type="RefSeq" id="WP_183958710.1">
    <property type="nucleotide sequence ID" value="NZ_JACHHP010000001.1"/>
</dbReference>
<dbReference type="Proteomes" id="UP000521199">
    <property type="component" value="Unassembled WGS sequence"/>
</dbReference>
<evidence type="ECO:0000256" key="1">
    <source>
        <dbReference type="SAM" id="SignalP"/>
    </source>
</evidence>
<dbReference type="AlphaFoldDB" id="A0A7W8FYX3"/>
<keyword evidence="1" id="KW-0732">Signal</keyword>
<organism evidence="2 3">
    <name type="scientific">Chiayiivirga flava</name>
    <dbReference type="NCBI Taxonomy" id="659595"/>
    <lineage>
        <taxon>Bacteria</taxon>
        <taxon>Pseudomonadati</taxon>
        <taxon>Pseudomonadota</taxon>
        <taxon>Gammaproteobacteria</taxon>
        <taxon>Lysobacterales</taxon>
        <taxon>Lysobacteraceae</taxon>
        <taxon>Chiayiivirga</taxon>
    </lineage>
</organism>
<sequence length="192" mass="21224">MPQFATAVLVLATLFASAAHADARDEVIAAFDTALAKRAYHVTMVTQVRGKPYETRTAVKLPGSFHMTNPDSETIVLPGGSWMRTGNEWMRLPMDMSRLVQNITFESMKDGERYVQDVQATGEETIDGCVSKGYRYVTDGKFMGFKARSTVELSVCGDTGLPIRMISTDAKGKNRTELRYDFVTPVDIRAPG</sequence>
<keyword evidence="3" id="KW-1185">Reference proteome</keyword>
<keyword evidence="2" id="KW-0449">Lipoprotein</keyword>
<proteinExistence type="predicted"/>
<accession>A0A7W8FYX3</accession>
<protein>
    <submittedName>
        <fullName evidence="2">Outer membrane lipoprotein-sorting protein</fullName>
    </submittedName>
</protein>
<feature type="signal peptide" evidence="1">
    <location>
        <begin position="1"/>
        <end position="21"/>
    </location>
</feature>
<name>A0A7W8FYX3_9GAMM</name>
<reference evidence="2 3" key="1">
    <citation type="submission" date="2020-08" db="EMBL/GenBank/DDBJ databases">
        <title>Genomic Encyclopedia of Type Strains, Phase IV (KMG-IV): sequencing the most valuable type-strain genomes for metagenomic binning, comparative biology and taxonomic classification.</title>
        <authorList>
            <person name="Goeker M."/>
        </authorList>
    </citation>
    <scope>NUCLEOTIDE SEQUENCE [LARGE SCALE GENOMIC DNA]</scope>
    <source>
        <strain evidence="2 3">DSM 24163</strain>
    </source>
</reference>
<feature type="chain" id="PRO_5031500285" evidence="1">
    <location>
        <begin position="22"/>
        <end position="192"/>
    </location>
</feature>
<gene>
    <name evidence="2" type="ORF">HNQ52_000105</name>
</gene>
<comment type="caution">
    <text evidence="2">The sequence shown here is derived from an EMBL/GenBank/DDBJ whole genome shotgun (WGS) entry which is preliminary data.</text>
</comment>
<evidence type="ECO:0000313" key="2">
    <source>
        <dbReference type="EMBL" id="MBB5206589.1"/>
    </source>
</evidence>
<dbReference type="EMBL" id="JACHHP010000001">
    <property type="protein sequence ID" value="MBB5206589.1"/>
    <property type="molecule type" value="Genomic_DNA"/>
</dbReference>